<accession>A0AAE0TAV2</accession>
<keyword evidence="2" id="KW-1185">Reference proteome</keyword>
<reference evidence="1" key="1">
    <citation type="journal article" date="2021" name="Genome Biol. Evol.">
        <title>A High-Quality Reference Genome for a Parasitic Bivalve with Doubly Uniparental Inheritance (Bivalvia: Unionida).</title>
        <authorList>
            <person name="Smith C.H."/>
        </authorList>
    </citation>
    <scope>NUCLEOTIDE SEQUENCE</scope>
    <source>
        <strain evidence="1">CHS0354</strain>
    </source>
</reference>
<dbReference type="Proteomes" id="UP001195483">
    <property type="component" value="Unassembled WGS sequence"/>
</dbReference>
<sequence>MRPLTSTNWSWNLVQSDILFVISKASIHFAYYPILKFPYFDSRHRLKQEIILKPSRFLRCEKQVIRPGHLVIGDKYLNKMSLSKSIRLGRHKTYTETIQYNKVRLQIRNNDIAKQRSYKDGTWTSMSTNGRRNPNESPGLVMLLRQKHFFIFATASYR</sequence>
<proteinExistence type="predicted"/>
<evidence type="ECO:0000313" key="2">
    <source>
        <dbReference type="Proteomes" id="UP001195483"/>
    </source>
</evidence>
<dbReference type="EMBL" id="JAEAOA010002346">
    <property type="protein sequence ID" value="KAK3606439.1"/>
    <property type="molecule type" value="Genomic_DNA"/>
</dbReference>
<dbReference type="AlphaFoldDB" id="A0AAE0TAV2"/>
<gene>
    <name evidence="1" type="ORF">CHS0354_041380</name>
</gene>
<name>A0AAE0TAV2_9BIVA</name>
<organism evidence="1 2">
    <name type="scientific">Potamilus streckersoni</name>
    <dbReference type="NCBI Taxonomy" id="2493646"/>
    <lineage>
        <taxon>Eukaryota</taxon>
        <taxon>Metazoa</taxon>
        <taxon>Spiralia</taxon>
        <taxon>Lophotrochozoa</taxon>
        <taxon>Mollusca</taxon>
        <taxon>Bivalvia</taxon>
        <taxon>Autobranchia</taxon>
        <taxon>Heteroconchia</taxon>
        <taxon>Palaeoheterodonta</taxon>
        <taxon>Unionida</taxon>
        <taxon>Unionoidea</taxon>
        <taxon>Unionidae</taxon>
        <taxon>Ambleminae</taxon>
        <taxon>Lampsilini</taxon>
        <taxon>Potamilus</taxon>
    </lineage>
</organism>
<comment type="caution">
    <text evidence="1">The sequence shown here is derived from an EMBL/GenBank/DDBJ whole genome shotgun (WGS) entry which is preliminary data.</text>
</comment>
<evidence type="ECO:0000313" key="1">
    <source>
        <dbReference type="EMBL" id="KAK3606439.1"/>
    </source>
</evidence>
<reference evidence="1" key="3">
    <citation type="submission" date="2023-05" db="EMBL/GenBank/DDBJ databases">
        <authorList>
            <person name="Smith C.H."/>
        </authorList>
    </citation>
    <scope>NUCLEOTIDE SEQUENCE</scope>
    <source>
        <strain evidence="1">CHS0354</strain>
        <tissue evidence="1">Mantle</tissue>
    </source>
</reference>
<protein>
    <submittedName>
        <fullName evidence="1">Uncharacterized protein</fullName>
    </submittedName>
</protein>
<reference evidence="1" key="2">
    <citation type="journal article" date="2021" name="Genome Biol. Evol.">
        <title>Developing a high-quality reference genome for a parasitic bivalve with doubly uniparental inheritance (Bivalvia: Unionida).</title>
        <authorList>
            <person name="Smith C.H."/>
        </authorList>
    </citation>
    <scope>NUCLEOTIDE SEQUENCE</scope>
    <source>
        <strain evidence="1">CHS0354</strain>
        <tissue evidence="1">Mantle</tissue>
    </source>
</reference>